<dbReference type="EMBL" id="AJGH01000012">
    <property type="protein sequence ID" value="EIC97010.1"/>
    <property type="molecule type" value="Genomic_DNA"/>
</dbReference>
<comment type="caution">
    <text evidence="2">The sequence shown here is derived from an EMBL/GenBank/DDBJ whole genome shotgun (WGS) entry which is preliminary data.</text>
</comment>
<name>I0RBF2_9FIRM</name>
<dbReference type="InterPro" id="IPR015020">
    <property type="entry name" value="Rv2525c-like_Glyco_Hydro-like"/>
</dbReference>
<evidence type="ECO:0000313" key="2">
    <source>
        <dbReference type="EMBL" id="EIC97010.1"/>
    </source>
</evidence>
<organism evidence="2 3">
    <name type="scientific">Lachnoanaerobaculum saburreum F0468</name>
    <dbReference type="NCBI Taxonomy" id="1095750"/>
    <lineage>
        <taxon>Bacteria</taxon>
        <taxon>Bacillati</taxon>
        <taxon>Bacillota</taxon>
        <taxon>Clostridia</taxon>
        <taxon>Lachnospirales</taxon>
        <taxon>Lachnospiraceae</taxon>
        <taxon>Lachnoanaerobaculum</taxon>
    </lineage>
</organism>
<dbReference type="InterPro" id="IPR017853">
    <property type="entry name" value="GH"/>
</dbReference>
<reference evidence="2 3" key="1">
    <citation type="submission" date="2012-03" db="EMBL/GenBank/DDBJ databases">
        <authorList>
            <person name="Durkin A.S."/>
            <person name="McCorrison J."/>
            <person name="Torralba M."/>
            <person name="Gillis M."/>
            <person name="Methe B."/>
            <person name="Sutton G."/>
            <person name="Nelson K.E."/>
        </authorList>
    </citation>
    <scope>NUCLEOTIDE SEQUENCE [LARGE SCALE GENOMIC DNA]</scope>
    <source>
        <strain evidence="2 3">F0468</strain>
    </source>
</reference>
<dbReference type="RefSeq" id="WP_008752943.1">
    <property type="nucleotide sequence ID" value="NZ_AJGH01000012.1"/>
</dbReference>
<dbReference type="OrthoDB" id="1795295at2"/>
<dbReference type="Proteomes" id="UP000005039">
    <property type="component" value="Unassembled WGS sequence"/>
</dbReference>
<keyword evidence="3" id="KW-1185">Reference proteome</keyword>
<sequence>MDLMILETQKWLNTTYGTDSRYKPVDETGKTGWQTIYALTRALQIELGIQNTADSFGPNTQKLFIKKWPFGIKQQNDSDKTKSNIYAIIQGALWCKGYSTSSHITKNFYNGTGKAVKSLKTDMGLGGDSTVTVDIMKALLSMQQFVLLTYNGGNYSVRSIQQEINRKYKNYTGIIPTDGLYGREMNKAMIKVLQSIEGYLPNNATGNFGSGTISKLKNITSQSAASNGIWVWIGRVMLLCNGYEIQIHTGWNSELEIFIKEFQKEYCIPETNSFDINTWMSLFVSTGNPNRKAYACDTRFEITDDFANKLKIDGYKIIGRYITGGNFKELRDGELQRIIKYGFSYFPIFQDNGRKFSEFTYINGLEHGRKASEAALSKGIPPTVIYFAVDMDVYDYQIDSNIIPYFKGISETIDSRYSIGIYASRNVCIKVAMAGYSVSSFVSDMSTGFSGNLGFPLPKDWNYDQFHETSGYSNNCDIDKVAYSGKFPPCNIILPREEYQVDENRFINWLRSTEKACAENFKNILSPWYGYNYVIGRAILEYLRKPTYWGTNYAGMWNLYTPEVGIDEKETGARGICQVTCDKQVKIKDTVNSIDIAHMAATALGYIHWGIATNKSNYSLGDLGGWPLDLLQIWGNYYREAKGQNLKNWLKEYLGNKEDGKGFGYDDVLADADAYLIANKGITHLSDNLSEIYKLSKSDRIKKFYAERFDSSKENVISAFTKLSDGIDFSRIKNLNTSLLLKAAKADNLPTKDESVTLAITLAEFIETSVI</sequence>
<evidence type="ECO:0000313" key="3">
    <source>
        <dbReference type="Proteomes" id="UP000005039"/>
    </source>
</evidence>
<proteinExistence type="predicted"/>
<dbReference type="CDD" id="cd06418">
    <property type="entry name" value="GH25_BacA-like"/>
    <property type="match status" value="1"/>
</dbReference>
<protein>
    <submittedName>
        <fullName evidence="2">PF08924 domain protein</fullName>
    </submittedName>
</protein>
<gene>
    <name evidence="2" type="ORF">HMPREF9970_0709</name>
</gene>
<dbReference type="Gene3D" id="3.20.20.80">
    <property type="entry name" value="Glycosidases"/>
    <property type="match status" value="1"/>
</dbReference>
<dbReference type="Pfam" id="PF08924">
    <property type="entry name" value="Rv2525c_GlyHyd-like"/>
    <property type="match status" value="1"/>
</dbReference>
<dbReference type="SUPFAM" id="SSF51445">
    <property type="entry name" value="(Trans)glycosidases"/>
    <property type="match status" value="1"/>
</dbReference>
<feature type="domain" description="Rv2525c-like glycoside hydrolase-like" evidence="1">
    <location>
        <begin position="309"/>
        <end position="467"/>
    </location>
</feature>
<dbReference type="eggNOG" id="COG3409">
    <property type="taxonomic scope" value="Bacteria"/>
</dbReference>
<dbReference type="PATRIC" id="fig|1095750.3.peg.255"/>
<dbReference type="AlphaFoldDB" id="I0RBF2"/>
<evidence type="ECO:0000259" key="1">
    <source>
        <dbReference type="Pfam" id="PF08924"/>
    </source>
</evidence>
<accession>I0RBF2</accession>